<accession>A0AAW1XKA9</accession>
<evidence type="ECO:0000256" key="1">
    <source>
        <dbReference type="SAM" id="MobiDB-lite"/>
    </source>
</evidence>
<protein>
    <submittedName>
        <fullName evidence="2">Uncharacterized protein</fullName>
    </submittedName>
</protein>
<comment type="caution">
    <text evidence="2">The sequence shown here is derived from an EMBL/GenBank/DDBJ whole genome shotgun (WGS) entry which is preliminary data.</text>
</comment>
<organism evidence="2 3">
    <name type="scientific">Rubus argutus</name>
    <name type="common">Southern blackberry</name>
    <dbReference type="NCBI Taxonomy" id="59490"/>
    <lineage>
        <taxon>Eukaryota</taxon>
        <taxon>Viridiplantae</taxon>
        <taxon>Streptophyta</taxon>
        <taxon>Embryophyta</taxon>
        <taxon>Tracheophyta</taxon>
        <taxon>Spermatophyta</taxon>
        <taxon>Magnoliopsida</taxon>
        <taxon>eudicotyledons</taxon>
        <taxon>Gunneridae</taxon>
        <taxon>Pentapetalae</taxon>
        <taxon>rosids</taxon>
        <taxon>fabids</taxon>
        <taxon>Rosales</taxon>
        <taxon>Rosaceae</taxon>
        <taxon>Rosoideae</taxon>
        <taxon>Rosoideae incertae sedis</taxon>
        <taxon>Rubus</taxon>
    </lineage>
</organism>
<feature type="region of interest" description="Disordered" evidence="1">
    <location>
        <begin position="1"/>
        <end position="22"/>
    </location>
</feature>
<proteinExistence type="predicted"/>
<reference evidence="2 3" key="1">
    <citation type="journal article" date="2023" name="G3 (Bethesda)">
        <title>A chromosome-length genome assembly and annotation of blackberry (Rubus argutus, cv. 'Hillquist').</title>
        <authorList>
            <person name="Bruna T."/>
            <person name="Aryal R."/>
            <person name="Dudchenko O."/>
            <person name="Sargent D.J."/>
            <person name="Mead D."/>
            <person name="Buti M."/>
            <person name="Cavallini A."/>
            <person name="Hytonen T."/>
            <person name="Andres J."/>
            <person name="Pham M."/>
            <person name="Weisz D."/>
            <person name="Mascagni F."/>
            <person name="Usai G."/>
            <person name="Natali L."/>
            <person name="Bassil N."/>
            <person name="Fernandez G.E."/>
            <person name="Lomsadze A."/>
            <person name="Armour M."/>
            <person name="Olukolu B."/>
            <person name="Poorten T."/>
            <person name="Britton C."/>
            <person name="Davik J."/>
            <person name="Ashrafi H."/>
            <person name="Aiden E.L."/>
            <person name="Borodovsky M."/>
            <person name="Worthington M."/>
        </authorList>
    </citation>
    <scope>NUCLEOTIDE SEQUENCE [LARGE SCALE GENOMIC DNA]</scope>
    <source>
        <strain evidence="2">PI 553951</strain>
    </source>
</reference>
<feature type="region of interest" description="Disordered" evidence="1">
    <location>
        <begin position="85"/>
        <end position="129"/>
    </location>
</feature>
<dbReference type="EMBL" id="JBEDUW010000003">
    <property type="protein sequence ID" value="KAK9937145.1"/>
    <property type="molecule type" value="Genomic_DNA"/>
</dbReference>
<keyword evidence="3" id="KW-1185">Reference proteome</keyword>
<dbReference type="Proteomes" id="UP001457282">
    <property type="component" value="Unassembled WGS sequence"/>
</dbReference>
<gene>
    <name evidence="2" type="ORF">M0R45_013954</name>
</gene>
<evidence type="ECO:0000313" key="2">
    <source>
        <dbReference type="EMBL" id="KAK9937145.1"/>
    </source>
</evidence>
<evidence type="ECO:0000313" key="3">
    <source>
        <dbReference type="Proteomes" id="UP001457282"/>
    </source>
</evidence>
<name>A0AAW1XKA9_RUBAR</name>
<dbReference type="AlphaFoldDB" id="A0AAW1XKA9"/>
<feature type="compositionally biased region" description="Low complexity" evidence="1">
    <location>
        <begin position="92"/>
        <end position="108"/>
    </location>
</feature>
<sequence length="160" mass="17527">MEPVQVVGKDILGAPEDSDHKEPIVNGLSQDCPEIVQSTVLVSALQPKTNSGTRNGFSEIEGDRGTDLEVLPRVEVCPNINLFNPADASMVNNQHGSSSSQSQESCNSNKRKSPLEHRSSNNVPETLELGDNEAINDTVKENKRLWRILTARLQLLKNAQ</sequence>